<protein>
    <submittedName>
        <fullName evidence="3">Uncharacterized protein</fullName>
    </submittedName>
</protein>
<evidence type="ECO:0000256" key="2">
    <source>
        <dbReference type="SAM" id="Phobius"/>
    </source>
</evidence>
<accession>A0A1H6V1Q7</accession>
<organism evidence="3 4">
    <name type="scientific">Demequina mangrovi</name>
    <dbReference type="NCBI Taxonomy" id="1043493"/>
    <lineage>
        <taxon>Bacteria</taxon>
        <taxon>Bacillati</taxon>
        <taxon>Actinomycetota</taxon>
        <taxon>Actinomycetes</taxon>
        <taxon>Micrococcales</taxon>
        <taxon>Demequinaceae</taxon>
        <taxon>Demequina</taxon>
    </lineage>
</organism>
<gene>
    <name evidence="3" type="ORF">SAMN05421637_0483</name>
</gene>
<keyword evidence="2" id="KW-0472">Membrane</keyword>
<feature type="transmembrane region" description="Helical" evidence="2">
    <location>
        <begin position="225"/>
        <end position="246"/>
    </location>
</feature>
<evidence type="ECO:0000313" key="3">
    <source>
        <dbReference type="EMBL" id="SEI94185.1"/>
    </source>
</evidence>
<sequence length="516" mass="52234">MKPRPRPLLGMVLGLLLGLVVVGLLWQLAAIDPGRTVLFGTLAITTYLVTLLLTRVPAAARARYTAVVVVSALLGGVALAGIPELVRHGSISDGCTLEATVDGTTYTPSSTAALTPLDVPSDAVVTWSATSETPVAVAERVAGVMVGGFAIPVRTVSSPGAPEGTAISGDVDVAAGADWIADRTWLEPTGVYHAYGRMSGGSVTCLVEGYVAVAPAGAFATNTLVILWAALGLLAVLIGWGAIAVWRSFRRARNAPATDGSEAGAVPLTAAELAALDEPEGAPVEHVAPAPAWTPGSGQPVVAAEEISAPPTTTPPTREIPVDDVAETAGDDTARGSRGGGAAAAAPAAMSTASDDAAAETMVLDAPGDAEQVPESAPEPVPEEDLASDEEPPSEDELANDEEPPADEEQPGEDEMPGDEEAALGEDEAALDEEPEDETGEAAAEEQPDADLTDAEGEPAAEDEERIVPEDAEAEPAAEDEPDAAADESGDAPADDEGPEPASEDEGSGPKPVSSV</sequence>
<evidence type="ECO:0000256" key="1">
    <source>
        <dbReference type="SAM" id="MobiDB-lite"/>
    </source>
</evidence>
<reference evidence="4" key="1">
    <citation type="submission" date="2016-10" db="EMBL/GenBank/DDBJ databases">
        <authorList>
            <person name="Varghese N."/>
        </authorList>
    </citation>
    <scope>NUCLEOTIDE SEQUENCE [LARGE SCALE GENOMIC DNA]</scope>
    <source>
        <strain evidence="4">DSM 24868</strain>
    </source>
</reference>
<proteinExistence type="predicted"/>
<dbReference type="EMBL" id="FNZI01000001">
    <property type="protein sequence ID" value="SEI94185.1"/>
    <property type="molecule type" value="Genomic_DNA"/>
</dbReference>
<dbReference type="STRING" id="1043493.SAMN05421637_0483"/>
<dbReference type="AlphaFoldDB" id="A0A1H6V1Q7"/>
<feature type="transmembrane region" description="Helical" evidence="2">
    <location>
        <begin position="12"/>
        <end position="31"/>
    </location>
</feature>
<evidence type="ECO:0000313" key="4">
    <source>
        <dbReference type="Proteomes" id="UP000183315"/>
    </source>
</evidence>
<keyword evidence="2" id="KW-0812">Transmembrane</keyword>
<feature type="region of interest" description="Disordered" evidence="1">
    <location>
        <begin position="329"/>
        <end position="516"/>
    </location>
</feature>
<feature type="transmembrane region" description="Helical" evidence="2">
    <location>
        <begin position="37"/>
        <end position="57"/>
    </location>
</feature>
<dbReference type="eggNOG" id="COG3064">
    <property type="taxonomic scope" value="Bacteria"/>
</dbReference>
<dbReference type="RefSeq" id="WP_161786610.1">
    <property type="nucleotide sequence ID" value="NZ_BBLU01000002.1"/>
</dbReference>
<feature type="compositionally biased region" description="Acidic residues" evidence="1">
    <location>
        <begin position="381"/>
        <end position="507"/>
    </location>
</feature>
<feature type="region of interest" description="Disordered" evidence="1">
    <location>
        <begin position="279"/>
        <end position="298"/>
    </location>
</feature>
<feature type="compositionally biased region" description="Low complexity" evidence="1">
    <location>
        <begin position="343"/>
        <end position="356"/>
    </location>
</feature>
<keyword evidence="4" id="KW-1185">Reference proteome</keyword>
<name>A0A1H6V1Q7_9MICO</name>
<keyword evidence="2" id="KW-1133">Transmembrane helix</keyword>
<dbReference type="Proteomes" id="UP000183315">
    <property type="component" value="Unassembled WGS sequence"/>
</dbReference>